<dbReference type="CDD" id="cd00342">
    <property type="entry name" value="gram_neg_porins"/>
    <property type="match status" value="1"/>
</dbReference>
<evidence type="ECO:0000256" key="11">
    <source>
        <dbReference type="SAM" id="SignalP"/>
    </source>
</evidence>
<dbReference type="PRINTS" id="PR00182">
    <property type="entry name" value="ECOLNEIPORIN"/>
</dbReference>
<keyword evidence="4" id="KW-1134">Transmembrane beta strand</keyword>
<dbReference type="GO" id="GO:0009279">
    <property type="term" value="C:cell outer membrane"/>
    <property type="evidence" value="ECO:0007669"/>
    <property type="project" value="UniProtKB-SubCell"/>
</dbReference>
<evidence type="ECO:0000256" key="8">
    <source>
        <dbReference type="ARBA" id="ARBA00023114"/>
    </source>
</evidence>
<evidence type="ECO:0000313" key="13">
    <source>
        <dbReference type="EMBL" id="CAB3776808.1"/>
    </source>
</evidence>
<keyword evidence="7" id="KW-0406">Ion transport</keyword>
<sequence>MKKALLTVVLTGIVVSTAAHAQSSVTLYGLIDAGLTYVSNQKEAGSSAGHSKFALTDASINPDRFGLRGSEDLGGGLKAIFTLENGFTLTNGALGQHGLLFGRQAFVGLSSDQVGTVTLGRQYDSMVDYLAPLAGAGAPKGGVFFGHPYDNDNLQNTMRINNAIKYASPDYNGWSFGGLYGFSNAAGSFSNNRAYSFGTSYDNGPFRFAAAYLQLNNGGTATNLAGATDSIVNAAGQVTGSDSTFSAGQQRTFGAGLDYVLGPATVGFVFTETKLENAIGINNTSSSPISLGHASSLRFDNYEVNASYTVTPTVKVIGSYTFTDGASSLSGASDPKWNQFNLLVDYALSRRTDVYVEGQFQNVSGGGTVFTADINGLSPSATSRQVAVTAGLRTRF</sequence>
<keyword evidence="9" id="KW-0472">Membrane</keyword>
<proteinExistence type="predicted"/>
<name>A0A6S7AYE2_9BURK</name>
<dbReference type="InterPro" id="IPR050298">
    <property type="entry name" value="Gram-neg_bact_OMP"/>
</dbReference>
<gene>
    <name evidence="13" type="ORF">LMG28138_00225</name>
</gene>
<evidence type="ECO:0000256" key="6">
    <source>
        <dbReference type="ARBA" id="ARBA00022729"/>
    </source>
</evidence>
<dbReference type="PANTHER" id="PTHR34501:SF9">
    <property type="entry name" value="MAJOR OUTER MEMBRANE PROTEIN P.IA"/>
    <property type="match status" value="1"/>
</dbReference>
<evidence type="ECO:0000256" key="4">
    <source>
        <dbReference type="ARBA" id="ARBA00022452"/>
    </source>
</evidence>
<feature type="domain" description="Porin" evidence="12">
    <location>
        <begin position="9"/>
        <end position="364"/>
    </location>
</feature>
<dbReference type="Gene3D" id="2.40.160.10">
    <property type="entry name" value="Porin"/>
    <property type="match status" value="1"/>
</dbReference>
<keyword evidence="10" id="KW-0998">Cell outer membrane</keyword>
<dbReference type="GO" id="GO:0046930">
    <property type="term" value="C:pore complex"/>
    <property type="evidence" value="ECO:0007669"/>
    <property type="project" value="UniProtKB-KW"/>
</dbReference>
<dbReference type="SUPFAM" id="SSF56935">
    <property type="entry name" value="Porins"/>
    <property type="match status" value="1"/>
</dbReference>
<evidence type="ECO:0000313" key="14">
    <source>
        <dbReference type="Proteomes" id="UP000494115"/>
    </source>
</evidence>
<evidence type="ECO:0000256" key="9">
    <source>
        <dbReference type="ARBA" id="ARBA00023136"/>
    </source>
</evidence>
<evidence type="ECO:0000259" key="12">
    <source>
        <dbReference type="Pfam" id="PF13609"/>
    </source>
</evidence>
<keyword evidence="8" id="KW-0626">Porin</keyword>
<feature type="signal peptide" evidence="11">
    <location>
        <begin position="1"/>
        <end position="21"/>
    </location>
</feature>
<keyword evidence="6 11" id="KW-0732">Signal</keyword>
<reference evidence="13 14" key="1">
    <citation type="submission" date="2020-04" db="EMBL/GenBank/DDBJ databases">
        <authorList>
            <person name="De Canck E."/>
        </authorList>
    </citation>
    <scope>NUCLEOTIDE SEQUENCE [LARGE SCALE GENOMIC DNA]</scope>
    <source>
        <strain evidence="13 14">LMG 28138</strain>
    </source>
</reference>
<comment type="subcellular location">
    <subcellularLocation>
        <location evidence="1">Cell outer membrane</location>
        <topology evidence="1">Multi-pass membrane protein</topology>
    </subcellularLocation>
</comment>
<dbReference type="AlphaFoldDB" id="A0A6S7AYE2"/>
<dbReference type="GO" id="GO:0015288">
    <property type="term" value="F:porin activity"/>
    <property type="evidence" value="ECO:0007669"/>
    <property type="project" value="UniProtKB-KW"/>
</dbReference>
<evidence type="ECO:0000256" key="3">
    <source>
        <dbReference type="ARBA" id="ARBA00022448"/>
    </source>
</evidence>
<feature type="chain" id="PRO_5028873101" evidence="11">
    <location>
        <begin position="22"/>
        <end position="396"/>
    </location>
</feature>
<evidence type="ECO:0000256" key="1">
    <source>
        <dbReference type="ARBA" id="ARBA00004571"/>
    </source>
</evidence>
<keyword evidence="14" id="KW-1185">Reference proteome</keyword>
<keyword evidence="5" id="KW-0812">Transmembrane</keyword>
<dbReference type="GO" id="GO:0034220">
    <property type="term" value="P:monoatomic ion transmembrane transport"/>
    <property type="evidence" value="ECO:0007669"/>
    <property type="project" value="InterPro"/>
</dbReference>
<dbReference type="Proteomes" id="UP000494115">
    <property type="component" value="Unassembled WGS sequence"/>
</dbReference>
<protein>
    <submittedName>
        <fullName evidence="13">Outer membrane porin protein</fullName>
    </submittedName>
</protein>
<organism evidence="13 14">
    <name type="scientific">Pararobbsia alpina</name>
    <dbReference type="NCBI Taxonomy" id="621374"/>
    <lineage>
        <taxon>Bacteria</taxon>
        <taxon>Pseudomonadati</taxon>
        <taxon>Pseudomonadota</taxon>
        <taxon>Betaproteobacteria</taxon>
        <taxon>Burkholderiales</taxon>
        <taxon>Burkholderiaceae</taxon>
        <taxon>Pararobbsia</taxon>
    </lineage>
</organism>
<dbReference type="InterPro" id="IPR033900">
    <property type="entry name" value="Gram_neg_porin_domain"/>
</dbReference>
<evidence type="ECO:0000256" key="2">
    <source>
        <dbReference type="ARBA" id="ARBA00011233"/>
    </source>
</evidence>
<dbReference type="InterPro" id="IPR001702">
    <property type="entry name" value="Porin_Gram-ve"/>
</dbReference>
<dbReference type="Pfam" id="PF13609">
    <property type="entry name" value="Porin_4"/>
    <property type="match status" value="1"/>
</dbReference>
<evidence type="ECO:0000256" key="7">
    <source>
        <dbReference type="ARBA" id="ARBA00023065"/>
    </source>
</evidence>
<evidence type="ECO:0000256" key="5">
    <source>
        <dbReference type="ARBA" id="ARBA00022692"/>
    </source>
</evidence>
<dbReference type="InterPro" id="IPR023614">
    <property type="entry name" value="Porin_dom_sf"/>
</dbReference>
<comment type="subunit">
    <text evidence="2">Homotrimer.</text>
</comment>
<evidence type="ECO:0000256" key="10">
    <source>
        <dbReference type="ARBA" id="ARBA00023237"/>
    </source>
</evidence>
<accession>A0A6S7AYE2</accession>
<dbReference type="PANTHER" id="PTHR34501">
    <property type="entry name" value="PROTEIN YDDL-RELATED"/>
    <property type="match status" value="1"/>
</dbReference>
<dbReference type="EMBL" id="CADIKM010000001">
    <property type="protein sequence ID" value="CAB3776808.1"/>
    <property type="molecule type" value="Genomic_DNA"/>
</dbReference>
<dbReference type="RefSeq" id="WP_175102774.1">
    <property type="nucleotide sequence ID" value="NZ_CADIKM010000001.1"/>
</dbReference>
<keyword evidence="3" id="KW-0813">Transport</keyword>